<comment type="caution">
    <text evidence="1">The sequence shown here is derived from an EMBL/GenBank/DDBJ whole genome shotgun (WGS) entry which is preliminary data.</text>
</comment>
<keyword evidence="2" id="KW-1185">Reference proteome</keyword>
<protein>
    <submittedName>
        <fullName evidence="1">Uncharacterized protein</fullName>
    </submittedName>
</protein>
<accession>A0ABS4GX74</accession>
<name>A0ABS4GX74_9BACL</name>
<evidence type="ECO:0000313" key="2">
    <source>
        <dbReference type="Proteomes" id="UP001519343"/>
    </source>
</evidence>
<reference evidence="1 2" key="1">
    <citation type="submission" date="2021-03" db="EMBL/GenBank/DDBJ databases">
        <title>Genomic Encyclopedia of Type Strains, Phase IV (KMG-IV): sequencing the most valuable type-strain genomes for metagenomic binning, comparative biology and taxonomic classification.</title>
        <authorList>
            <person name="Goeker M."/>
        </authorList>
    </citation>
    <scope>NUCLEOTIDE SEQUENCE [LARGE SCALE GENOMIC DNA]</scope>
    <source>
        <strain evidence="1 2">DSM 24738</strain>
    </source>
</reference>
<evidence type="ECO:0000313" key="1">
    <source>
        <dbReference type="EMBL" id="MBP1934883.1"/>
    </source>
</evidence>
<dbReference type="Proteomes" id="UP001519343">
    <property type="component" value="Unassembled WGS sequence"/>
</dbReference>
<dbReference type="EMBL" id="JAGGKT010000030">
    <property type="protein sequence ID" value="MBP1934883.1"/>
    <property type="molecule type" value="Genomic_DNA"/>
</dbReference>
<gene>
    <name evidence="1" type="ORF">J2Z37_004903</name>
</gene>
<proteinExistence type="predicted"/>
<dbReference type="RefSeq" id="WP_209812858.1">
    <property type="nucleotide sequence ID" value="NZ_JAGGKT010000030.1"/>
</dbReference>
<organism evidence="1 2">
    <name type="scientific">Ammoniphilus resinae</name>
    <dbReference type="NCBI Taxonomy" id="861532"/>
    <lineage>
        <taxon>Bacteria</taxon>
        <taxon>Bacillati</taxon>
        <taxon>Bacillota</taxon>
        <taxon>Bacilli</taxon>
        <taxon>Bacillales</taxon>
        <taxon>Paenibacillaceae</taxon>
        <taxon>Aneurinibacillus group</taxon>
        <taxon>Ammoniphilus</taxon>
    </lineage>
</organism>
<sequence>MKIDLRELIRKLEPEVFGEMDLDDILGFIGAFGPHYKGLSNLEEMKELAQKWLNEKNRHAAT</sequence>